<evidence type="ECO:0000313" key="7">
    <source>
        <dbReference type="Proteomes" id="UP000325797"/>
    </source>
</evidence>
<proteinExistence type="predicted"/>
<organism evidence="6 7">
    <name type="scientific">Hypericibacter adhaerens</name>
    <dbReference type="NCBI Taxonomy" id="2602016"/>
    <lineage>
        <taxon>Bacteria</taxon>
        <taxon>Pseudomonadati</taxon>
        <taxon>Pseudomonadota</taxon>
        <taxon>Alphaproteobacteria</taxon>
        <taxon>Rhodospirillales</taxon>
        <taxon>Dongiaceae</taxon>
        <taxon>Hypericibacter</taxon>
    </lineage>
</organism>
<dbReference type="Gene3D" id="1.20.120.1630">
    <property type="match status" value="1"/>
</dbReference>
<dbReference type="OrthoDB" id="7203053at2"/>
<evidence type="ECO:0000313" key="6">
    <source>
        <dbReference type="EMBL" id="QEX22177.1"/>
    </source>
</evidence>
<dbReference type="Proteomes" id="UP000325797">
    <property type="component" value="Chromosome"/>
</dbReference>
<reference evidence="6 7" key="1">
    <citation type="submission" date="2019-08" db="EMBL/GenBank/DDBJ databases">
        <title>Hyperibacter terrae gen. nov., sp. nov. and Hyperibacter viscosus sp. nov., two new members in the family Rhodospirillaceae isolated from the rhizosphere of Hypericum perforatum.</title>
        <authorList>
            <person name="Noviana Z."/>
        </authorList>
    </citation>
    <scope>NUCLEOTIDE SEQUENCE [LARGE SCALE GENOMIC DNA]</scope>
    <source>
        <strain evidence="6 7">R5959</strain>
    </source>
</reference>
<dbReference type="EMBL" id="CP042582">
    <property type="protein sequence ID" value="QEX22177.1"/>
    <property type="molecule type" value="Genomic_DNA"/>
</dbReference>
<keyword evidence="3 5" id="KW-1133">Transmembrane helix</keyword>
<evidence type="ECO:0000256" key="4">
    <source>
        <dbReference type="ARBA" id="ARBA00023136"/>
    </source>
</evidence>
<evidence type="ECO:0000256" key="2">
    <source>
        <dbReference type="ARBA" id="ARBA00022692"/>
    </source>
</evidence>
<comment type="subcellular location">
    <subcellularLocation>
        <location evidence="1">Membrane</location>
        <topology evidence="1">Multi-pass membrane protein</topology>
    </subcellularLocation>
</comment>
<evidence type="ECO:0000256" key="1">
    <source>
        <dbReference type="ARBA" id="ARBA00004141"/>
    </source>
</evidence>
<keyword evidence="4 5" id="KW-0472">Membrane</keyword>
<dbReference type="Pfam" id="PF04140">
    <property type="entry name" value="ICMT"/>
    <property type="match status" value="1"/>
</dbReference>
<evidence type="ECO:0000256" key="3">
    <source>
        <dbReference type="ARBA" id="ARBA00022989"/>
    </source>
</evidence>
<dbReference type="AlphaFoldDB" id="A0A5J6MYJ4"/>
<dbReference type="RefSeq" id="WP_151117303.1">
    <property type="nucleotide sequence ID" value="NZ_CP042582.1"/>
</dbReference>
<dbReference type="InterPro" id="IPR007269">
    <property type="entry name" value="ICMT_MeTrfase"/>
</dbReference>
<accession>A0A5J6MYJ4</accession>
<dbReference type="GO" id="GO:0016020">
    <property type="term" value="C:membrane"/>
    <property type="evidence" value="ECO:0007669"/>
    <property type="project" value="UniProtKB-SubCell"/>
</dbReference>
<feature type="transmembrane region" description="Helical" evidence="5">
    <location>
        <begin position="69"/>
        <end position="92"/>
    </location>
</feature>
<dbReference type="GO" id="GO:0004671">
    <property type="term" value="F:protein C-terminal S-isoprenylcysteine carboxyl O-methyltransferase activity"/>
    <property type="evidence" value="ECO:0007669"/>
    <property type="project" value="InterPro"/>
</dbReference>
<name>A0A5J6MYJ4_9PROT</name>
<protein>
    <submittedName>
        <fullName evidence="6">Membrane protein</fullName>
    </submittedName>
</protein>
<gene>
    <name evidence="6" type="ORF">FRZ61_21070</name>
</gene>
<keyword evidence="7" id="KW-1185">Reference proteome</keyword>
<evidence type="ECO:0000256" key="5">
    <source>
        <dbReference type="SAM" id="Phobius"/>
    </source>
</evidence>
<sequence>MTPFDLAIAYLVAARGIELILAASNTSRLRAAGAVEHGKGHYPAIVALHALWIAALWLFVPRDTVPNELLLGVFALLQLARIWVIASLGRYWTTRILTLPGVPLVRRGPYRFVRHPNYLVVALEIPVLSGAFHAWWLALAFGLANLAILNWRIRAENRALAPRRSLEARQA</sequence>
<feature type="transmembrane region" description="Helical" evidence="5">
    <location>
        <begin position="41"/>
        <end position="60"/>
    </location>
</feature>
<keyword evidence="2 5" id="KW-0812">Transmembrane</keyword>
<feature type="transmembrane region" description="Helical" evidence="5">
    <location>
        <begin position="134"/>
        <end position="153"/>
    </location>
</feature>
<dbReference type="KEGG" id="hadh:FRZ61_21070"/>